<evidence type="ECO:0000313" key="2">
    <source>
        <dbReference type="EMBL" id="OIR13844.1"/>
    </source>
</evidence>
<gene>
    <name evidence="2" type="ORF">GALL_49800</name>
</gene>
<keyword evidence="1" id="KW-0472">Membrane</keyword>
<name>A0A1J5TJF6_9ZZZZ</name>
<reference evidence="2" key="1">
    <citation type="submission" date="2016-10" db="EMBL/GenBank/DDBJ databases">
        <title>Sequence of Gallionella enrichment culture.</title>
        <authorList>
            <person name="Poehlein A."/>
            <person name="Muehling M."/>
            <person name="Daniel R."/>
        </authorList>
    </citation>
    <scope>NUCLEOTIDE SEQUENCE</scope>
</reference>
<sequence length="109" mass="11951">MVYNETMNYHDSILPRSCIAVILLFSLWASSMHDLRHADEIASDELGSSQIVLSLDGDHSDDPREQSMLLSGALCIPFVSLQTCYTQQLISVAPANSLSPPYRPPAKSA</sequence>
<protein>
    <submittedName>
        <fullName evidence="2">Uncharacterized protein</fullName>
    </submittedName>
</protein>
<dbReference type="EMBL" id="MLJW01000013">
    <property type="protein sequence ID" value="OIR13844.1"/>
    <property type="molecule type" value="Genomic_DNA"/>
</dbReference>
<accession>A0A1J5TJF6</accession>
<comment type="caution">
    <text evidence="2">The sequence shown here is derived from an EMBL/GenBank/DDBJ whole genome shotgun (WGS) entry which is preliminary data.</text>
</comment>
<dbReference type="AlphaFoldDB" id="A0A1J5TJF6"/>
<proteinExistence type="predicted"/>
<feature type="transmembrane region" description="Helical" evidence="1">
    <location>
        <begin position="12"/>
        <end position="29"/>
    </location>
</feature>
<keyword evidence="1" id="KW-0812">Transmembrane</keyword>
<keyword evidence="1" id="KW-1133">Transmembrane helix</keyword>
<evidence type="ECO:0000256" key="1">
    <source>
        <dbReference type="SAM" id="Phobius"/>
    </source>
</evidence>
<organism evidence="2">
    <name type="scientific">mine drainage metagenome</name>
    <dbReference type="NCBI Taxonomy" id="410659"/>
    <lineage>
        <taxon>unclassified sequences</taxon>
        <taxon>metagenomes</taxon>
        <taxon>ecological metagenomes</taxon>
    </lineage>
</organism>